<dbReference type="PANTHER" id="PTHR12281">
    <property type="entry name" value="RP42 RELATED"/>
    <property type="match status" value="1"/>
</dbReference>
<sequence length="335" mass="38266">MSVSFTLPSPLQNKLKLNQKVKVNKFISLTHTGEQTAIRCLQDNEWKLDLSCDTYFQNPDLYYRELDKKKIEQLFNMYRDPSDPNKINSDGVERFLEDLHLNPESKLVLIIAWRFKAEAQCEFARHEFINGFYDLGVDSIEKLKEKLPRLEQELQDPGRFKDFYQFTFNYAKDPGQKGLDLEMAIAYWNIVLKDRFKFLDLWCKFLVENHKRSIPKDTWNLLLDFATYIDDSMSNYDAEGAWPVLIDDFVEWCLKQNKVTHPSVITSTTGNHSGAGVVCSSLSTQHIPSTSTMMSNVSMPGAATATSTTTTTNPYGGSRSSPYGTAAGSTANMFY</sequence>
<name>A0A182JQ67_9DIPT</name>
<dbReference type="PANTHER" id="PTHR12281:SF32">
    <property type="entry name" value="DCN1-LIKE PROTEIN"/>
    <property type="match status" value="1"/>
</dbReference>
<dbReference type="GO" id="GO:2000436">
    <property type="term" value="P:positive regulation of protein neddylation"/>
    <property type="evidence" value="ECO:0007669"/>
    <property type="project" value="UniProtKB-ARBA"/>
</dbReference>
<protein>
    <recommendedName>
        <fullName evidence="2">Defective in cullin neddylation protein</fullName>
    </recommendedName>
</protein>
<feature type="domain" description="DCUN1" evidence="4">
    <location>
        <begin position="66"/>
        <end position="254"/>
    </location>
</feature>
<evidence type="ECO:0000256" key="3">
    <source>
        <dbReference type="SAM" id="MobiDB-lite"/>
    </source>
</evidence>
<reference evidence="6" key="1">
    <citation type="submission" date="2013-03" db="EMBL/GenBank/DDBJ databases">
        <title>The Genome Sequence of Anopheles christyi ACHKN1017.</title>
        <authorList>
            <consortium name="The Broad Institute Genomics Platform"/>
            <person name="Neafsey D.E."/>
            <person name="Besansky N."/>
            <person name="Walker B."/>
            <person name="Young S.K."/>
            <person name="Zeng Q."/>
            <person name="Gargeya S."/>
            <person name="Fitzgerald M."/>
            <person name="Haas B."/>
            <person name="Abouelleil A."/>
            <person name="Allen A.W."/>
            <person name="Alvarado L."/>
            <person name="Arachchi H.M."/>
            <person name="Berlin A.M."/>
            <person name="Chapman S.B."/>
            <person name="Gainer-Dewar J."/>
            <person name="Goldberg J."/>
            <person name="Griggs A."/>
            <person name="Gujja S."/>
            <person name="Hansen M."/>
            <person name="Howarth C."/>
            <person name="Imamovic A."/>
            <person name="Ireland A."/>
            <person name="Larimer J."/>
            <person name="McCowan C."/>
            <person name="Murphy C."/>
            <person name="Pearson M."/>
            <person name="Poon T.W."/>
            <person name="Priest M."/>
            <person name="Roberts A."/>
            <person name="Saif S."/>
            <person name="Shea T."/>
            <person name="Sisk P."/>
            <person name="Sykes S."/>
            <person name="Wortman J."/>
            <person name="Nusbaum C."/>
            <person name="Birren B."/>
        </authorList>
    </citation>
    <scope>NUCLEOTIDE SEQUENCE [LARGE SCALE GENOMIC DNA]</scope>
    <source>
        <strain evidence="6">ACHKN1017</strain>
    </source>
</reference>
<keyword evidence="6" id="KW-1185">Reference proteome</keyword>
<evidence type="ECO:0000313" key="5">
    <source>
        <dbReference type="EnsemblMetazoa" id="ACHR000651-PA"/>
    </source>
</evidence>
<dbReference type="InterPro" id="IPR005176">
    <property type="entry name" value="PONY_dom"/>
</dbReference>
<dbReference type="CDD" id="cd14350">
    <property type="entry name" value="UBA_DCNL"/>
    <property type="match status" value="1"/>
</dbReference>
<dbReference type="AlphaFoldDB" id="A0A182JQ67"/>
<evidence type="ECO:0000256" key="1">
    <source>
        <dbReference type="ARBA" id="ARBA00022786"/>
    </source>
</evidence>
<evidence type="ECO:0000256" key="2">
    <source>
        <dbReference type="RuleBase" id="RU410713"/>
    </source>
</evidence>
<dbReference type="SUPFAM" id="SSF46934">
    <property type="entry name" value="UBA-like"/>
    <property type="match status" value="1"/>
</dbReference>
<proteinExistence type="predicted"/>
<dbReference type="Gene3D" id="1.10.238.10">
    <property type="entry name" value="EF-hand"/>
    <property type="match status" value="1"/>
</dbReference>
<dbReference type="GO" id="GO:0000151">
    <property type="term" value="C:ubiquitin ligase complex"/>
    <property type="evidence" value="ECO:0007669"/>
    <property type="project" value="TreeGrafter"/>
</dbReference>
<dbReference type="Pfam" id="PF14555">
    <property type="entry name" value="UBA_4"/>
    <property type="match status" value="1"/>
</dbReference>
<organism evidence="5 6">
    <name type="scientific">Anopheles christyi</name>
    <dbReference type="NCBI Taxonomy" id="43041"/>
    <lineage>
        <taxon>Eukaryota</taxon>
        <taxon>Metazoa</taxon>
        <taxon>Ecdysozoa</taxon>
        <taxon>Arthropoda</taxon>
        <taxon>Hexapoda</taxon>
        <taxon>Insecta</taxon>
        <taxon>Pterygota</taxon>
        <taxon>Neoptera</taxon>
        <taxon>Endopterygota</taxon>
        <taxon>Diptera</taxon>
        <taxon>Nematocera</taxon>
        <taxon>Culicoidea</taxon>
        <taxon>Culicidae</taxon>
        <taxon>Anophelinae</taxon>
        <taxon>Anopheles</taxon>
    </lineage>
</organism>
<dbReference type="PROSITE" id="PS51229">
    <property type="entry name" value="DCUN1"/>
    <property type="match status" value="1"/>
</dbReference>
<dbReference type="GO" id="GO:0097602">
    <property type="term" value="F:cullin family protein binding"/>
    <property type="evidence" value="ECO:0007669"/>
    <property type="project" value="TreeGrafter"/>
</dbReference>
<evidence type="ECO:0000313" key="6">
    <source>
        <dbReference type="Proteomes" id="UP000075881"/>
    </source>
</evidence>
<dbReference type="GO" id="GO:0005634">
    <property type="term" value="C:nucleus"/>
    <property type="evidence" value="ECO:0007669"/>
    <property type="project" value="UniProtKB-SubCell"/>
</dbReference>
<evidence type="ECO:0000259" key="4">
    <source>
        <dbReference type="PROSITE" id="PS51229"/>
    </source>
</evidence>
<dbReference type="STRING" id="43041.A0A182JQ67"/>
<dbReference type="VEuPathDB" id="VectorBase:ACHR000651"/>
<dbReference type="Proteomes" id="UP000075881">
    <property type="component" value="Unassembled WGS sequence"/>
</dbReference>
<feature type="compositionally biased region" description="Low complexity" evidence="3">
    <location>
        <begin position="302"/>
        <end position="312"/>
    </location>
</feature>
<dbReference type="GO" id="GO:0045116">
    <property type="term" value="P:protein neddylation"/>
    <property type="evidence" value="ECO:0007669"/>
    <property type="project" value="TreeGrafter"/>
</dbReference>
<comment type="function">
    <text evidence="2">Neddylation of cullins play an essential role in the regulation of SCF-type complexes activity.</text>
</comment>
<feature type="region of interest" description="Disordered" evidence="3">
    <location>
        <begin position="301"/>
        <end position="321"/>
    </location>
</feature>
<dbReference type="Gene3D" id="1.10.238.200">
    <property type="entry name" value="Cullin, PONY binding domain"/>
    <property type="match status" value="1"/>
</dbReference>
<reference evidence="5" key="2">
    <citation type="submission" date="2020-05" db="UniProtKB">
        <authorList>
            <consortium name="EnsemblMetazoa"/>
        </authorList>
    </citation>
    <scope>IDENTIFICATION</scope>
    <source>
        <strain evidence="5">ACHKN1017</strain>
    </source>
</reference>
<dbReference type="InterPro" id="IPR014764">
    <property type="entry name" value="DCN-prot"/>
</dbReference>
<dbReference type="EnsemblMetazoa" id="ACHR000651-RA">
    <property type="protein sequence ID" value="ACHR000651-PA"/>
    <property type="gene ID" value="ACHR000651"/>
</dbReference>
<dbReference type="InterPro" id="IPR042460">
    <property type="entry name" value="DCN1-like_PONY"/>
</dbReference>
<dbReference type="Gene3D" id="1.10.8.10">
    <property type="entry name" value="DNA helicase RuvA subunit, C-terminal domain"/>
    <property type="match status" value="1"/>
</dbReference>
<dbReference type="Pfam" id="PF03556">
    <property type="entry name" value="Cullin_binding"/>
    <property type="match status" value="1"/>
</dbReference>
<dbReference type="InterPro" id="IPR009060">
    <property type="entry name" value="UBA-like_sf"/>
</dbReference>
<keyword evidence="1" id="KW-0833">Ubl conjugation pathway</keyword>
<dbReference type="GO" id="GO:0031624">
    <property type="term" value="F:ubiquitin conjugating enzyme binding"/>
    <property type="evidence" value="ECO:0007669"/>
    <property type="project" value="TreeGrafter"/>
</dbReference>
<dbReference type="GO" id="GO:0032182">
    <property type="term" value="F:ubiquitin-like protein binding"/>
    <property type="evidence" value="ECO:0007669"/>
    <property type="project" value="TreeGrafter"/>
</dbReference>
<accession>A0A182JQ67</accession>